<name>A0A8R7PTC3_TRIUA</name>
<keyword evidence="2" id="KW-1185">Reference proteome</keyword>
<reference evidence="1" key="2">
    <citation type="submission" date="2018-03" db="EMBL/GenBank/DDBJ databases">
        <title>The Triticum urartu genome reveals the dynamic nature of wheat genome evolution.</title>
        <authorList>
            <person name="Ling H."/>
            <person name="Ma B."/>
            <person name="Shi X."/>
            <person name="Liu H."/>
            <person name="Dong L."/>
            <person name="Sun H."/>
            <person name="Cao Y."/>
            <person name="Gao Q."/>
            <person name="Zheng S."/>
            <person name="Li Y."/>
            <person name="Yu Y."/>
            <person name="Du H."/>
            <person name="Qi M."/>
            <person name="Li Y."/>
            <person name="Yu H."/>
            <person name="Cui Y."/>
            <person name="Wang N."/>
            <person name="Chen C."/>
            <person name="Wu H."/>
            <person name="Zhao Y."/>
            <person name="Zhang J."/>
            <person name="Li Y."/>
            <person name="Zhou W."/>
            <person name="Zhang B."/>
            <person name="Hu W."/>
            <person name="Eijk M."/>
            <person name="Tang J."/>
            <person name="Witsenboer H."/>
            <person name="Zhao S."/>
            <person name="Li Z."/>
            <person name="Zhang A."/>
            <person name="Wang D."/>
            <person name="Liang C."/>
        </authorList>
    </citation>
    <scope>NUCLEOTIDE SEQUENCE [LARGE SCALE GENOMIC DNA]</scope>
    <source>
        <strain evidence="1">cv. G1812</strain>
    </source>
</reference>
<reference evidence="1" key="3">
    <citation type="submission" date="2022-06" db="UniProtKB">
        <authorList>
            <consortium name="EnsemblPlants"/>
        </authorList>
    </citation>
    <scope>IDENTIFICATION</scope>
</reference>
<evidence type="ECO:0000313" key="2">
    <source>
        <dbReference type="Proteomes" id="UP000015106"/>
    </source>
</evidence>
<sequence>MNLCCTVKIELFTKSYVEAPPSVFHLCVLLRFNLMQTIFV</sequence>
<protein>
    <submittedName>
        <fullName evidence="1">Uncharacterized protein</fullName>
    </submittedName>
</protein>
<evidence type="ECO:0000313" key="1">
    <source>
        <dbReference type="EnsemblPlants" id="TuG1812G0300002668.01.T01.cds259677"/>
    </source>
</evidence>
<accession>A0A8R7PTC3</accession>
<proteinExistence type="predicted"/>
<dbReference type="Gramene" id="TuG1812G0300002668.01.T01">
    <property type="protein sequence ID" value="TuG1812G0300002668.01.T01.cds259677"/>
    <property type="gene ID" value="TuG1812G0300002668.01"/>
</dbReference>
<dbReference type="Proteomes" id="UP000015106">
    <property type="component" value="Chromosome 3"/>
</dbReference>
<dbReference type="EnsemblPlants" id="TuG1812G0300002668.01.T01">
    <property type="protein sequence ID" value="TuG1812G0300002668.01.T01.cds259677"/>
    <property type="gene ID" value="TuG1812G0300002668.01"/>
</dbReference>
<dbReference type="AlphaFoldDB" id="A0A8R7PTC3"/>
<reference evidence="2" key="1">
    <citation type="journal article" date="2013" name="Nature">
        <title>Draft genome of the wheat A-genome progenitor Triticum urartu.</title>
        <authorList>
            <person name="Ling H.Q."/>
            <person name="Zhao S."/>
            <person name="Liu D."/>
            <person name="Wang J."/>
            <person name="Sun H."/>
            <person name="Zhang C."/>
            <person name="Fan H."/>
            <person name="Li D."/>
            <person name="Dong L."/>
            <person name="Tao Y."/>
            <person name="Gao C."/>
            <person name="Wu H."/>
            <person name="Li Y."/>
            <person name="Cui Y."/>
            <person name="Guo X."/>
            <person name="Zheng S."/>
            <person name="Wang B."/>
            <person name="Yu K."/>
            <person name="Liang Q."/>
            <person name="Yang W."/>
            <person name="Lou X."/>
            <person name="Chen J."/>
            <person name="Feng M."/>
            <person name="Jian J."/>
            <person name="Zhang X."/>
            <person name="Luo G."/>
            <person name="Jiang Y."/>
            <person name="Liu J."/>
            <person name="Wang Z."/>
            <person name="Sha Y."/>
            <person name="Zhang B."/>
            <person name="Wu H."/>
            <person name="Tang D."/>
            <person name="Shen Q."/>
            <person name="Xue P."/>
            <person name="Zou S."/>
            <person name="Wang X."/>
            <person name="Liu X."/>
            <person name="Wang F."/>
            <person name="Yang Y."/>
            <person name="An X."/>
            <person name="Dong Z."/>
            <person name="Zhang K."/>
            <person name="Zhang X."/>
            <person name="Luo M.C."/>
            <person name="Dvorak J."/>
            <person name="Tong Y."/>
            <person name="Wang J."/>
            <person name="Yang H."/>
            <person name="Li Z."/>
            <person name="Wang D."/>
            <person name="Zhang A."/>
            <person name="Wang J."/>
        </authorList>
    </citation>
    <scope>NUCLEOTIDE SEQUENCE</scope>
    <source>
        <strain evidence="2">cv. G1812</strain>
    </source>
</reference>
<organism evidence="1 2">
    <name type="scientific">Triticum urartu</name>
    <name type="common">Red wild einkorn</name>
    <name type="synonym">Crithodium urartu</name>
    <dbReference type="NCBI Taxonomy" id="4572"/>
    <lineage>
        <taxon>Eukaryota</taxon>
        <taxon>Viridiplantae</taxon>
        <taxon>Streptophyta</taxon>
        <taxon>Embryophyta</taxon>
        <taxon>Tracheophyta</taxon>
        <taxon>Spermatophyta</taxon>
        <taxon>Magnoliopsida</taxon>
        <taxon>Liliopsida</taxon>
        <taxon>Poales</taxon>
        <taxon>Poaceae</taxon>
        <taxon>BOP clade</taxon>
        <taxon>Pooideae</taxon>
        <taxon>Triticodae</taxon>
        <taxon>Triticeae</taxon>
        <taxon>Triticinae</taxon>
        <taxon>Triticum</taxon>
    </lineage>
</organism>